<accession>A0ABS1U775</accession>
<organism evidence="8 9">
    <name type="scientific">Belnapia arida</name>
    <dbReference type="NCBI Taxonomy" id="2804533"/>
    <lineage>
        <taxon>Bacteria</taxon>
        <taxon>Pseudomonadati</taxon>
        <taxon>Pseudomonadota</taxon>
        <taxon>Alphaproteobacteria</taxon>
        <taxon>Acetobacterales</taxon>
        <taxon>Roseomonadaceae</taxon>
        <taxon>Belnapia</taxon>
    </lineage>
</organism>
<comment type="similarity">
    <text evidence="2">Belongs to the ABC transporter superfamily.</text>
</comment>
<gene>
    <name evidence="8" type="ORF">JMJ56_21205</name>
</gene>
<comment type="caution">
    <text evidence="8">The sequence shown here is derived from an EMBL/GenBank/DDBJ whole genome shotgun (WGS) entry which is preliminary data.</text>
</comment>
<dbReference type="InterPro" id="IPR003439">
    <property type="entry name" value="ABC_transporter-like_ATP-bd"/>
</dbReference>
<dbReference type="PROSITE" id="PS00211">
    <property type="entry name" value="ABC_TRANSPORTER_1"/>
    <property type="match status" value="1"/>
</dbReference>
<name>A0ABS1U775_9PROT</name>
<dbReference type="Pfam" id="PF08352">
    <property type="entry name" value="oligo_HPY"/>
    <property type="match status" value="1"/>
</dbReference>
<dbReference type="InterPro" id="IPR027417">
    <property type="entry name" value="P-loop_NTPase"/>
</dbReference>
<dbReference type="InterPro" id="IPR003593">
    <property type="entry name" value="AAA+_ATPase"/>
</dbReference>
<keyword evidence="9" id="KW-1185">Reference proteome</keyword>
<dbReference type="Proteomes" id="UP000660885">
    <property type="component" value="Unassembled WGS sequence"/>
</dbReference>
<evidence type="ECO:0000256" key="6">
    <source>
        <dbReference type="SAM" id="MobiDB-lite"/>
    </source>
</evidence>
<dbReference type="GO" id="GO:0005524">
    <property type="term" value="F:ATP binding"/>
    <property type="evidence" value="ECO:0007669"/>
    <property type="project" value="UniProtKB-KW"/>
</dbReference>
<dbReference type="PANTHER" id="PTHR43776">
    <property type="entry name" value="TRANSPORT ATP-BINDING PROTEIN"/>
    <property type="match status" value="1"/>
</dbReference>
<dbReference type="InterPro" id="IPR017871">
    <property type="entry name" value="ABC_transporter-like_CS"/>
</dbReference>
<evidence type="ECO:0000313" key="9">
    <source>
        <dbReference type="Proteomes" id="UP000660885"/>
    </source>
</evidence>
<keyword evidence="4" id="KW-0547">Nucleotide-binding</keyword>
<sequence>MTPILALRDVAVSLGGRRRWLRASVPPVQAVRGVSLDLAEGEILGVVGESGCGKTTLGRTMLGLQRESRGEIRLDGAVVSGLDPRAARRARNAVHYVHQDAGAALDPWWSIGRTLEEALAVQGVRDAAERRARIDEVLAAVGLDASARPRYPHEFSGGQLRRVALARILALRPRVVILDEPTSGLDMSVQAMVLNLLTELRRRYGLTYVFISHDLSVVRRFCDRVAIMYLGRVVELASAAEVFAHPRHPYTRALLAASPSLAPETRPRAPVPPGEPPSAARLPPGCAFSPRCPHAQPRCREVDPALEQDGRGENACLRWREIAGADDPAMQPA</sequence>
<dbReference type="PROSITE" id="PS50893">
    <property type="entry name" value="ABC_TRANSPORTER_2"/>
    <property type="match status" value="1"/>
</dbReference>
<dbReference type="EMBL" id="JAETWB010000014">
    <property type="protein sequence ID" value="MBL6080539.1"/>
    <property type="molecule type" value="Genomic_DNA"/>
</dbReference>
<dbReference type="SUPFAM" id="SSF52540">
    <property type="entry name" value="P-loop containing nucleoside triphosphate hydrolases"/>
    <property type="match status" value="1"/>
</dbReference>
<keyword evidence="3" id="KW-0813">Transport</keyword>
<evidence type="ECO:0000313" key="8">
    <source>
        <dbReference type="EMBL" id="MBL6080539.1"/>
    </source>
</evidence>
<evidence type="ECO:0000256" key="2">
    <source>
        <dbReference type="ARBA" id="ARBA00005417"/>
    </source>
</evidence>
<proteinExistence type="inferred from homology"/>
<dbReference type="NCBIfam" id="TIGR01727">
    <property type="entry name" value="oligo_HPY"/>
    <property type="match status" value="1"/>
</dbReference>
<dbReference type="CDD" id="cd03257">
    <property type="entry name" value="ABC_NikE_OppD_transporters"/>
    <property type="match status" value="1"/>
</dbReference>
<feature type="region of interest" description="Disordered" evidence="6">
    <location>
        <begin position="261"/>
        <end position="283"/>
    </location>
</feature>
<dbReference type="InterPro" id="IPR013563">
    <property type="entry name" value="Oligopep_ABC_C"/>
</dbReference>
<dbReference type="RefSeq" id="WP_202833768.1">
    <property type="nucleotide sequence ID" value="NZ_JAETWB010000014.1"/>
</dbReference>
<comment type="subcellular location">
    <subcellularLocation>
        <location evidence="1">Cell inner membrane</location>
        <topology evidence="1">Peripheral membrane protein</topology>
    </subcellularLocation>
</comment>
<evidence type="ECO:0000256" key="4">
    <source>
        <dbReference type="ARBA" id="ARBA00022741"/>
    </source>
</evidence>
<dbReference type="Gene3D" id="3.40.50.300">
    <property type="entry name" value="P-loop containing nucleotide triphosphate hydrolases"/>
    <property type="match status" value="1"/>
</dbReference>
<reference evidence="8 9" key="1">
    <citation type="submission" date="2021-01" db="EMBL/GenBank/DDBJ databases">
        <title>Belnapia mucosa sp. nov. and Belnapia arida sp. nov., isolated from the Tabernas Desert (Almeria, Spain).</title>
        <authorList>
            <person name="Molina-Menor E."/>
            <person name="Vidal-Verdu A."/>
            <person name="Calonge A."/>
            <person name="Satari L."/>
            <person name="Pereto J."/>
            <person name="Porcar M."/>
        </authorList>
    </citation>
    <scope>NUCLEOTIDE SEQUENCE [LARGE SCALE GENOMIC DNA]</scope>
    <source>
        <strain evidence="8 9">T18</strain>
    </source>
</reference>
<evidence type="ECO:0000256" key="1">
    <source>
        <dbReference type="ARBA" id="ARBA00004417"/>
    </source>
</evidence>
<dbReference type="InterPro" id="IPR050319">
    <property type="entry name" value="ABC_transp_ATP-bind"/>
</dbReference>
<dbReference type="PANTHER" id="PTHR43776:SF7">
    <property type="entry name" value="D,D-DIPEPTIDE TRANSPORT ATP-BINDING PROTEIN DDPF-RELATED"/>
    <property type="match status" value="1"/>
</dbReference>
<evidence type="ECO:0000256" key="3">
    <source>
        <dbReference type="ARBA" id="ARBA00022448"/>
    </source>
</evidence>
<dbReference type="SMART" id="SM00382">
    <property type="entry name" value="AAA"/>
    <property type="match status" value="1"/>
</dbReference>
<keyword evidence="5 8" id="KW-0067">ATP-binding</keyword>
<feature type="domain" description="ABC transporter" evidence="7">
    <location>
        <begin position="5"/>
        <end position="255"/>
    </location>
</feature>
<dbReference type="Pfam" id="PF00005">
    <property type="entry name" value="ABC_tran"/>
    <property type="match status" value="1"/>
</dbReference>
<evidence type="ECO:0000259" key="7">
    <source>
        <dbReference type="PROSITE" id="PS50893"/>
    </source>
</evidence>
<protein>
    <submittedName>
        <fullName evidence="8">ABC transporter ATP-binding protein</fullName>
    </submittedName>
</protein>
<evidence type="ECO:0000256" key="5">
    <source>
        <dbReference type="ARBA" id="ARBA00022840"/>
    </source>
</evidence>